<protein>
    <submittedName>
        <fullName evidence="1">Uncharacterized protein</fullName>
    </submittedName>
</protein>
<reference evidence="1 2" key="1">
    <citation type="journal article" date="2024" name="Plant Biotechnol. J.">
        <title>Genome and CRISPR/Cas9 system of a widespread forest tree (Populus alba) in the world.</title>
        <authorList>
            <person name="Liu Y.J."/>
            <person name="Jiang P.F."/>
            <person name="Han X.M."/>
            <person name="Li X.Y."/>
            <person name="Wang H.M."/>
            <person name="Wang Y.J."/>
            <person name="Wang X.X."/>
            <person name="Zeng Q.Y."/>
        </authorList>
    </citation>
    <scope>NUCLEOTIDE SEQUENCE [LARGE SCALE GENOMIC DNA]</scope>
    <source>
        <strain evidence="2">cv. PAL-ZL1</strain>
    </source>
</reference>
<dbReference type="EMBL" id="RCHU02000006">
    <property type="protein sequence ID" value="KAL3586946.1"/>
    <property type="molecule type" value="Genomic_DNA"/>
</dbReference>
<dbReference type="Proteomes" id="UP000309997">
    <property type="component" value="Unassembled WGS sequence"/>
</dbReference>
<comment type="caution">
    <text evidence="1">The sequence shown here is derived from an EMBL/GenBank/DDBJ whole genome shotgun (WGS) entry which is preliminary data.</text>
</comment>
<accession>A0ACC4C779</accession>
<organism evidence="1 2">
    <name type="scientific">Populus alba</name>
    <name type="common">White poplar</name>
    <dbReference type="NCBI Taxonomy" id="43335"/>
    <lineage>
        <taxon>Eukaryota</taxon>
        <taxon>Viridiplantae</taxon>
        <taxon>Streptophyta</taxon>
        <taxon>Embryophyta</taxon>
        <taxon>Tracheophyta</taxon>
        <taxon>Spermatophyta</taxon>
        <taxon>Magnoliopsida</taxon>
        <taxon>eudicotyledons</taxon>
        <taxon>Gunneridae</taxon>
        <taxon>Pentapetalae</taxon>
        <taxon>rosids</taxon>
        <taxon>fabids</taxon>
        <taxon>Malpighiales</taxon>
        <taxon>Salicaceae</taxon>
        <taxon>Saliceae</taxon>
        <taxon>Populus</taxon>
    </lineage>
</organism>
<sequence>MKKFREENWVGMNGQLADDEEGKFSRLALPRNAVSVELPLRERDMLLVACHEQSIGKSSSLNTILPFLRVAGDPLWSLVTVLGICKILEYKT</sequence>
<proteinExistence type="predicted"/>
<keyword evidence="2" id="KW-1185">Reference proteome</keyword>
<evidence type="ECO:0000313" key="2">
    <source>
        <dbReference type="Proteomes" id="UP000309997"/>
    </source>
</evidence>
<name>A0ACC4C779_POPAL</name>
<evidence type="ECO:0000313" key="1">
    <source>
        <dbReference type="EMBL" id="KAL3586946.1"/>
    </source>
</evidence>
<gene>
    <name evidence="1" type="ORF">D5086_013813</name>
</gene>